<keyword evidence="3 5" id="KW-0238">DNA-binding</keyword>
<dbReference type="InterPro" id="IPR025269">
    <property type="entry name" value="SAM-like_dom"/>
</dbReference>
<dbReference type="STRING" id="309807.SRU_0595"/>
<keyword evidence="2" id="KW-0229">DNA integration</keyword>
<evidence type="ECO:0000313" key="9">
    <source>
        <dbReference type="EMBL" id="ABC45142.1"/>
    </source>
</evidence>
<dbReference type="CDD" id="cd01185">
    <property type="entry name" value="INTN1_C_like"/>
    <property type="match status" value="1"/>
</dbReference>
<evidence type="ECO:0000256" key="6">
    <source>
        <dbReference type="SAM" id="MobiDB-lite"/>
    </source>
</evidence>
<keyword evidence="10" id="KW-1185">Reference proteome</keyword>
<dbReference type="Gene3D" id="1.10.443.10">
    <property type="entry name" value="Intergrase catalytic core"/>
    <property type="match status" value="1"/>
</dbReference>
<dbReference type="Pfam" id="PF17293">
    <property type="entry name" value="Arm-DNA-bind_5"/>
    <property type="match status" value="1"/>
</dbReference>
<reference evidence="9 10" key="1">
    <citation type="journal article" date="2005" name="Proc. Natl. Acad. Sci. U.S.A.">
        <title>The genome of Salinibacter ruber: convergence and gene exchange among hyperhalophilic bacteria and archaea.</title>
        <authorList>
            <person name="Mongodin E.F."/>
            <person name="Nelson K.E."/>
            <person name="Daugherty S."/>
            <person name="Deboy R.T."/>
            <person name="Wister J."/>
            <person name="Khouri H."/>
            <person name="Weidman J."/>
            <person name="Walsh D.A."/>
            <person name="Papke R.T."/>
            <person name="Sanchez Perez G."/>
            <person name="Sharma A.K."/>
            <person name="Nesbo C.L."/>
            <person name="MacLeod D."/>
            <person name="Bapteste E."/>
            <person name="Doolittle W.F."/>
            <person name="Charlebois R.L."/>
            <person name="Legault B."/>
            <person name="Rodriguez-Valera F."/>
        </authorList>
    </citation>
    <scope>NUCLEOTIDE SEQUENCE [LARGE SCALE GENOMIC DNA]</scope>
    <source>
        <strain evidence="10">DSM 13855 / CECT 5946 / M31</strain>
    </source>
</reference>
<dbReference type="eggNOG" id="COG4974">
    <property type="taxonomic scope" value="Bacteria"/>
</dbReference>
<dbReference type="GO" id="GO:0003677">
    <property type="term" value="F:DNA binding"/>
    <property type="evidence" value="ECO:0007669"/>
    <property type="project" value="UniProtKB-UniRule"/>
</dbReference>
<dbReference type="InterPro" id="IPR010998">
    <property type="entry name" value="Integrase_recombinase_N"/>
</dbReference>
<dbReference type="InterPro" id="IPR011010">
    <property type="entry name" value="DNA_brk_join_enz"/>
</dbReference>
<dbReference type="GO" id="GO:0015074">
    <property type="term" value="P:DNA integration"/>
    <property type="evidence" value="ECO:0007669"/>
    <property type="project" value="UniProtKB-KW"/>
</dbReference>
<dbReference type="AlphaFoldDB" id="Q2S4Z3"/>
<dbReference type="PROSITE" id="PS51898">
    <property type="entry name" value="TYR_RECOMBINASE"/>
    <property type="match status" value="1"/>
</dbReference>
<feature type="domain" description="Core-binding (CB)" evidence="8">
    <location>
        <begin position="155"/>
        <end position="250"/>
    </location>
</feature>
<dbReference type="EMBL" id="CP000159">
    <property type="protein sequence ID" value="ABC45142.1"/>
    <property type="molecule type" value="Genomic_DNA"/>
</dbReference>
<evidence type="ECO:0000256" key="2">
    <source>
        <dbReference type="ARBA" id="ARBA00022908"/>
    </source>
</evidence>
<dbReference type="InterPro" id="IPR050090">
    <property type="entry name" value="Tyrosine_recombinase_XerCD"/>
</dbReference>
<evidence type="ECO:0000259" key="8">
    <source>
        <dbReference type="PROSITE" id="PS51900"/>
    </source>
</evidence>
<name>Q2S4Z3_SALRD</name>
<dbReference type="Pfam" id="PF00589">
    <property type="entry name" value="Phage_integrase"/>
    <property type="match status" value="1"/>
</dbReference>
<feature type="domain" description="Tyr recombinase" evidence="7">
    <location>
        <begin position="270"/>
        <end position="462"/>
    </location>
</feature>
<evidence type="ECO:0000259" key="7">
    <source>
        <dbReference type="PROSITE" id="PS51898"/>
    </source>
</evidence>
<evidence type="ECO:0000256" key="5">
    <source>
        <dbReference type="PROSITE-ProRule" id="PRU01248"/>
    </source>
</evidence>
<dbReference type="InterPro" id="IPR035386">
    <property type="entry name" value="Arm-DNA-bind_5"/>
</dbReference>
<organism evidence="9 10">
    <name type="scientific">Salinibacter ruber (strain DSM 13855 / M31)</name>
    <dbReference type="NCBI Taxonomy" id="309807"/>
    <lineage>
        <taxon>Bacteria</taxon>
        <taxon>Pseudomonadati</taxon>
        <taxon>Rhodothermota</taxon>
        <taxon>Rhodothermia</taxon>
        <taxon>Rhodothermales</taxon>
        <taxon>Salinibacteraceae</taxon>
        <taxon>Salinibacter</taxon>
    </lineage>
</organism>
<gene>
    <name evidence="9" type="ordered locus">SRU_0595</name>
</gene>
<dbReference type="Gene3D" id="1.10.150.130">
    <property type="match status" value="1"/>
</dbReference>
<evidence type="ECO:0000256" key="4">
    <source>
        <dbReference type="ARBA" id="ARBA00023172"/>
    </source>
</evidence>
<dbReference type="EnsemblBacteria" id="ABC45142">
    <property type="protein sequence ID" value="ABC45142"/>
    <property type="gene ID" value="SRU_0595"/>
</dbReference>
<proteinExistence type="inferred from homology"/>
<dbReference type="SUPFAM" id="SSF56349">
    <property type="entry name" value="DNA breaking-rejoining enzymes"/>
    <property type="match status" value="1"/>
</dbReference>
<dbReference type="Proteomes" id="UP000008674">
    <property type="component" value="Chromosome"/>
</dbReference>
<dbReference type="PROSITE" id="PS51900">
    <property type="entry name" value="CB"/>
    <property type="match status" value="1"/>
</dbReference>
<evidence type="ECO:0000256" key="3">
    <source>
        <dbReference type="ARBA" id="ARBA00023125"/>
    </source>
</evidence>
<accession>Q2S4Z3</accession>
<dbReference type="HOGENOM" id="CLU_033139_0_1_10"/>
<dbReference type="KEGG" id="sru:SRU_0595"/>
<dbReference type="PANTHER" id="PTHR30349:SF64">
    <property type="entry name" value="PROPHAGE INTEGRASE INTD-RELATED"/>
    <property type="match status" value="1"/>
</dbReference>
<dbReference type="GO" id="GO:0006310">
    <property type="term" value="P:DNA recombination"/>
    <property type="evidence" value="ECO:0007669"/>
    <property type="project" value="UniProtKB-KW"/>
</dbReference>
<evidence type="ECO:0000313" key="10">
    <source>
        <dbReference type="Proteomes" id="UP000008674"/>
    </source>
</evidence>
<comment type="similarity">
    <text evidence="1">Belongs to the 'phage' integrase family.</text>
</comment>
<dbReference type="Pfam" id="PF13102">
    <property type="entry name" value="Phage_int_SAM_5"/>
    <property type="match status" value="1"/>
</dbReference>
<dbReference type="InterPro" id="IPR002104">
    <property type="entry name" value="Integrase_catalytic"/>
</dbReference>
<evidence type="ECO:0000256" key="1">
    <source>
        <dbReference type="ARBA" id="ARBA00008857"/>
    </source>
</evidence>
<keyword evidence="4" id="KW-0233">DNA recombination</keyword>
<sequence length="467" mass="53406">MWCGRNAPPRRIRRHTASKSASTAAKGGVRRACPGIVSITRPFDRTRYGSQIPPMPAISIIARTRRKDDHGRVPIRLRISHRGEKRFIALPVKVLAKKWNGDKRRVTGTHPDAGEINTFLSDLERAAFSVISRLERAGTLITAQRIKDEIQEEREEVKSAPEDFLAFAREKVKGYKRRGQIGTFRSYRTTCRKFTAFIEETYGRDEVPFGALEAELFREFRTYCYEERGNSTNTVGRELGIMRTLVRHAMKEGKLSAYPFEHITIDSEPSQKELLTPEEVERIADLEIDEESPAAEARRWFLFAYYAGGMRFSDVATLQWQHIREGRSGRPRVCYKMKKTADTVGVPLIPEAKEILCRYEEGDGEDWVFPISEGIDPGNEEALHRRKCQRNSAANRHLKELAGQAGIEKRVTFHLSRNAAAWKLYQNVGDIYKVSKFLGHSNVEQTQDYIDGFVDESRDEDFIAAMT</sequence>
<feature type="compositionally biased region" description="Basic residues" evidence="6">
    <location>
        <begin position="8"/>
        <end position="17"/>
    </location>
</feature>
<dbReference type="OrthoDB" id="1493636at2"/>
<dbReference type="PANTHER" id="PTHR30349">
    <property type="entry name" value="PHAGE INTEGRASE-RELATED"/>
    <property type="match status" value="1"/>
</dbReference>
<protein>
    <submittedName>
        <fullName evidence="9">Phage integrase family protein</fullName>
    </submittedName>
</protein>
<feature type="region of interest" description="Disordered" evidence="6">
    <location>
        <begin position="1"/>
        <end position="27"/>
    </location>
</feature>
<dbReference type="InterPro" id="IPR044068">
    <property type="entry name" value="CB"/>
</dbReference>
<dbReference type="InterPro" id="IPR013762">
    <property type="entry name" value="Integrase-like_cat_sf"/>
</dbReference>